<dbReference type="Pfam" id="PF15298">
    <property type="entry name" value="AJAP1_PANP_C"/>
    <property type="match status" value="1"/>
</dbReference>
<dbReference type="GO" id="GO:0008542">
    <property type="term" value="P:visual learning"/>
    <property type="evidence" value="ECO:0007669"/>
    <property type="project" value="Ensembl"/>
</dbReference>
<protein>
    <submittedName>
        <fullName evidence="9">PILR alpha associated neural protein</fullName>
    </submittedName>
</protein>
<dbReference type="AlphaFoldDB" id="A0A803TJY9"/>
<evidence type="ECO:0000256" key="2">
    <source>
        <dbReference type="ARBA" id="ARBA00022692"/>
    </source>
</evidence>
<dbReference type="GO" id="GO:0014047">
    <property type="term" value="P:glutamate secretion"/>
    <property type="evidence" value="ECO:0007669"/>
    <property type="project" value="Ensembl"/>
</dbReference>
<keyword evidence="4 7" id="KW-1133">Transmembrane helix</keyword>
<dbReference type="GO" id="GO:0048872">
    <property type="term" value="P:homeostasis of number of cells"/>
    <property type="evidence" value="ECO:0007669"/>
    <property type="project" value="Ensembl"/>
</dbReference>
<feature type="compositionally biased region" description="Polar residues" evidence="6">
    <location>
        <begin position="297"/>
        <end position="321"/>
    </location>
</feature>
<dbReference type="PANTHER" id="PTHR32023">
    <property type="entry name" value="PILR ALPHA-ASSOCIATED NEURAL PROTEIN"/>
    <property type="match status" value="1"/>
</dbReference>
<proteinExistence type="predicted"/>
<dbReference type="GeneTree" id="ENSGT00510000049460"/>
<reference evidence="9" key="1">
    <citation type="submission" date="2009-12" db="EMBL/GenBank/DDBJ databases">
        <title>The Genome Sequence of Anolis carolinensis (Green Anole Lizard).</title>
        <authorList>
            <consortium name="The Genome Sequencing Platform"/>
            <person name="Di Palma F."/>
            <person name="Alfoldi J."/>
            <person name="Heiman D."/>
            <person name="Young S."/>
            <person name="Grabherr M."/>
            <person name="Johnson J."/>
            <person name="Lander E.S."/>
            <person name="Lindblad-Toh K."/>
        </authorList>
    </citation>
    <scope>NUCLEOTIDE SEQUENCE [LARGE SCALE GENOMIC DNA]</scope>
    <source>
        <strain evidence="9">JBL SC #1</strain>
    </source>
</reference>
<name>A0A803TJY9_ANOCA</name>
<evidence type="ECO:0000256" key="5">
    <source>
        <dbReference type="ARBA" id="ARBA00023136"/>
    </source>
</evidence>
<feature type="region of interest" description="Disordered" evidence="6">
    <location>
        <begin position="282"/>
        <end position="321"/>
    </location>
</feature>
<dbReference type="GO" id="GO:0098793">
    <property type="term" value="C:presynapse"/>
    <property type="evidence" value="ECO:0007669"/>
    <property type="project" value="Ensembl"/>
</dbReference>
<evidence type="ECO:0000256" key="7">
    <source>
        <dbReference type="SAM" id="Phobius"/>
    </source>
</evidence>
<sequence length="354" mass="38236">RSGTPGGFSPAFFSSLKWKPNHHSLRAGSVIGHGLQSTNSSLTPTSLPLSFLCSNTRLHVISCFHLLQLWPLLLLASAAPSCSAWSLRTRDTLAAARPLCSHRNPSALRSVCLWDKNFAPEKGSFSLLPRQRALVSRGAGLRSAARLRRQAQGSRPATPSGFEDGLSSSQYPWAIVWGPTISVEDGGDANSANPGFPPLDYTFVSSSGMATAQPNSHSLLHNEGLNLRQTPATLRPFLFGPRGEGVDPQLYVTITISVIIVLVAMGIILKFCWDRNQKRRHHSSQQSGLQQQGSQQPLTDLSPTTVSILGPYSDSQAPTPETVETAQVLEGMEKLEGLGKTSAFQLNRIPLVNL</sequence>
<feature type="transmembrane region" description="Helical" evidence="7">
    <location>
        <begin position="250"/>
        <end position="273"/>
    </location>
</feature>
<keyword evidence="5 7" id="KW-0472">Membrane</keyword>
<evidence type="ECO:0000256" key="6">
    <source>
        <dbReference type="SAM" id="MobiDB-lite"/>
    </source>
</evidence>
<dbReference type="InParanoid" id="A0A803TJY9"/>
<dbReference type="PANTHER" id="PTHR32023:SF2">
    <property type="entry name" value="PILR ALPHA-ASSOCIATED NEURAL PROTEIN"/>
    <property type="match status" value="1"/>
</dbReference>
<dbReference type="Proteomes" id="UP000001646">
    <property type="component" value="Unplaced"/>
</dbReference>
<reference evidence="9" key="3">
    <citation type="submission" date="2025-09" db="UniProtKB">
        <authorList>
            <consortium name="Ensembl"/>
        </authorList>
    </citation>
    <scope>IDENTIFICATION</scope>
</reference>
<dbReference type="GO" id="GO:0016020">
    <property type="term" value="C:membrane"/>
    <property type="evidence" value="ECO:0000318"/>
    <property type="project" value="GO_Central"/>
</dbReference>
<keyword evidence="3" id="KW-0732">Signal</keyword>
<dbReference type="Ensembl" id="ENSACAT00000051647.1">
    <property type="protein sequence ID" value="ENSACAP00000035529.1"/>
    <property type="gene ID" value="ENSACAG00000006078.4"/>
</dbReference>
<reference evidence="9" key="2">
    <citation type="submission" date="2025-08" db="UniProtKB">
        <authorList>
            <consortium name="Ensembl"/>
        </authorList>
    </citation>
    <scope>IDENTIFICATION</scope>
</reference>
<evidence type="ECO:0000256" key="1">
    <source>
        <dbReference type="ARBA" id="ARBA00004479"/>
    </source>
</evidence>
<dbReference type="GO" id="GO:0021549">
    <property type="term" value="P:cerebellum development"/>
    <property type="evidence" value="ECO:0007669"/>
    <property type="project" value="Ensembl"/>
</dbReference>
<evidence type="ECO:0000256" key="4">
    <source>
        <dbReference type="ARBA" id="ARBA00022989"/>
    </source>
</evidence>
<dbReference type="Bgee" id="ENSACAG00000006078">
    <property type="expression patterns" value="Expressed in testis and 5 other cell types or tissues"/>
</dbReference>
<dbReference type="GO" id="GO:0019904">
    <property type="term" value="F:protein domain specific binding"/>
    <property type="evidence" value="ECO:0007669"/>
    <property type="project" value="Ensembl"/>
</dbReference>
<evidence type="ECO:0000313" key="9">
    <source>
        <dbReference type="Ensembl" id="ENSACAP00000035529.1"/>
    </source>
</evidence>
<evidence type="ECO:0000259" key="8">
    <source>
        <dbReference type="Pfam" id="PF15298"/>
    </source>
</evidence>
<dbReference type="GO" id="GO:0050776">
    <property type="term" value="P:regulation of immune response"/>
    <property type="evidence" value="ECO:0007669"/>
    <property type="project" value="InterPro"/>
</dbReference>
<dbReference type="InterPro" id="IPR029198">
    <property type="entry name" value="AJAP1_PANP_C"/>
</dbReference>
<dbReference type="GO" id="GO:0006950">
    <property type="term" value="P:response to stress"/>
    <property type="evidence" value="ECO:0007669"/>
    <property type="project" value="Ensembl"/>
</dbReference>
<dbReference type="InterPro" id="IPR039628">
    <property type="entry name" value="PIANP"/>
</dbReference>
<evidence type="ECO:0000256" key="3">
    <source>
        <dbReference type="ARBA" id="ARBA00022729"/>
    </source>
</evidence>
<feature type="compositionally biased region" description="Low complexity" evidence="6">
    <location>
        <begin position="284"/>
        <end position="296"/>
    </location>
</feature>
<organism evidence="9 10">
    <name type="scientific">Anolis carolinensis</name>
    <name type="common">Green anole</name>
    <name type="synonym">American chameleon</name>
    <dbReference type="NCBI Taxonomy" id="28377"/>
    <lineage>
        <taxon>Eukaryota</taxon>
        <taxon>Metazoa</taxon>
        <taxon>Chordata</taxon>
        <taxon>Craniata</taxon>
        <taxon>Vertebrata</taxon>
        <taxon>Euteleostomi</taxon>
        <taxon>Lepidosauria</taxon>
        <taxon>Squamata</taxon>
        <taxon>Bifurcata</taxon>
        <taxon>Unidentata</taxon>
        <taxon>Episquamata</taxon>
        <taxon>Toxicofera</taxon>
        <taxon>Iguania</taxon>
        <taxon>Dactyloidae</taxon>
        <taxon>Anolis</taxon>
    </lineage>
</organism>
<dbReference type="GO" id="GO:0007214">
    <property type="term" value="P:gamma-aminobutyric acid signaling pathway"/>
    <property type="evidence" value="ECO:0007669"/>
    <property type="project" value="Ensembl"/>
</dbReference>
<dbReference type="GO" id="GO:0010467">
    <property type="term" value="P:gene expression"/>
    <property type="evidence" value="ECO:0007669"/>
    <property type="project" value="Ensembl"/>
</dbReference>
<dbReference type="GO" id="GO:0035176">
    <property type="term" value="P:social behavior"/>
    <property type="evidence" value="ECO:0007669"/>
    <property type="project" value="Ensembl"/>
</dbReference>
<comment type="subcellular location">
    <subcellularLocation>
        <location evidence="1">Membrane</location>
        <topology evidence="1">Single-pass type I membrane protein</topology>
    </subcellularLocation>
</comment>
<feature type="domain" description="AJAP1/PANP C-terminal" evidence="8">
    <location>
        <begin position="251"/>
        <end position="327"/>
    </location>
</feature>
<gene>
    <name evidence="9" type="primary">PIANP</name>
</gene>
<accession>A0A803TJY9</accession>
<evidence type="ECO:0000313" key="10">
    <source>
        <dbReference type="Proteomes" id="UP000001646"/>
    </source>
</evidence>
<keyword evidence="2 7" id="KW-0812">Transmembrane</keyword>
<keyword evidence="10" id="KW-1185">Reference proteome</keyword>